<sequence>ASQAALARISEHQGFRVAHRFELYINGLELCNGYWELTDPADQRARFAAD</sequence>
<gene>
    <name evidence="5" type="ORF">DCF82_10145</name>
</gene>
<dbReference type="AlphaFoldDB" id="A0A3B8WI79"/>
<dbReference type="GO" id="GO:0005524">
    <property type="term" value="F:ATP binding"/>
    <property type="evidence" value="ECO:0007669"/>
    <property type="project" value="InterPro"/>
</dbReference>
<evidence type="ECO:0000259" key="4">
    <source>
        <dbReference type="Pfam" id="PF00152"/>
    </source>
</evidence>
<dbReference type="GO" id="GO:0006418">
    <property type="term" value="P:tRNA aminoacylation for protein translation"/>
    <property type="evidence" value="ECO:0007669"/>
    <property type="project" value="InterPro"/>
</dbReference>
<dbReference type="SUPFAM" id="SSF55681">
    <property type="entry name" value="Class II aaRS and biotin synthetases"/>
    <property type="match status" value="1"/>
</dbReference>
<dbReference type="Gene3D" id="3.30.930.10">
    <property type="entry name" value="Bira Bifunctional Protein, Domain 2"/>
    <property type="match status" value="1"/>
</dbReference>
<feature type="non-terminal residue" evidence="5">
    <location>
        <position position="1"/>
    </location>
</feature>
<protein>
    <submittedName>
        <fullName evidence="5">EF-P lysine aminoacylase GenX</fullName>
    </submittedName>
</protein>
<feature type="non-terminal residue" evidence="5">
    <location>
        <position position="50"/>
    </location>
</feature>
<proteinExistence type="predicted"/>
<evidence type="ECO:0000256" key="2">
    <source>
        <dbReference type="ARBA" id="ARBA00022741"/>
    </source>
</evidence>
<dbReference type="GO" id="GO:0004812">
    <property type="term" value="F:aminoacyl-tRNA ligase activity"/>
    <property type="evidence" value="ECO:0007669"/>
    <property type="project" value="InterPro"/>
</dbReference>
<keyword evidence="1" id="KW-0436">Ligase</keyword>
<evidence type="ECO:0000256" key="1">
    <source>
        <dbReference type="ARBA" id="ARBA00022598"/>
    </source>
</evidence>
<dbReference type="Pfam" id="PF00152">
    <property type="entry name" value="tRNA-synt_2"/>
    <property type="match status" value="1"/>
</dbReference>
<feature type="domain" description="Aminoacyl-tRNA synthetase class II (D/K/N)" evidence="4">
    <location>
        <begin position="14"/>
        <end position="49"/>
    </location>
</feature>
<dbReference type="EMBL" id="DLYI01000129">
    <property type="protein sequence ID" value="HAC28160.1"/>
    <property type="molecule type" value="Genomic_DNA"/>
</dbReference>
<dbReference type="InterPro" id="IPR004364">
    <property type="entry name" value="Aa-tRNA-synt_II"/>
</dbReference>
<keyword evidence="3" id="KW-0067">ATP-binding</keyword>
<dbReference type="InterPro" id="IPR045864">
    <property type="entry name" value="aa-tRNA-synth_II/BPL/LPL"/>
</dbReference>
<accession>A0A3B8WI79</accession>
<comment type="caution">
    <text evidence="5">The sequence shown here is derived from an EMBL/GenBank/DDBJ whole genome shotgun (WGS) entry which is preliminary data.</text>
</comment>
<evidence type="ECO:0000256" key="3">
    <source>
        <dbReference type="ARBA" id="ARBA00022840"/>
    </source>
</evidence>
<dbReference type="Proteomes" id="UP000261325">
    <property type="component" value="Unassembled WGS sequence"/>
</dbReference>
<organism evidence="5 6">
    <name type="scientific">Marinobacter nauticus</name>
    <name type="common">Marinobacter hydrocarbonoclasticus</name>
    <name type="synonym">Marinobacter aquaeolei</name>
    <dbReference type="NCBI Taxonomy" id="2743"/>
    <lineage>
        <taxon>Bacteria</taxon>
        <taxon>Pseudomonadati</taxon>
        <taxon>Pseudomonadota</taxon>
        <taxon>Gammaproteobacteria</taxon>
        <taxon>Pseudomonadales</taxon>
        <taxon>Marinobacteraceae</taxon>
        <taxon>Marinobacter</taxon>
    </lineage>
</organism>
<keyword evidence="2" id="KW-0547">Nucleotide-binding</keyword>
<name>A0A3B8WI79_MARNT</name>
<evidence type="ECO:0000313" key="6">
    <source>
        <dbReference type="Proteomes" id="UP000261325"/>
    </source>
</evidence>
<reference evidence="5 6" key="1">
    <citation type="journal article" date="2018" name="Nat. Biotechnol.">
        <title>A standardized bacterial taxonomy based on genome phylogeny substantially revises the tree of life.</title>
        <authorList>
            <person name="Parks D.H."/>
            <person name="Chuvochina M."/>
            <person name="Waite D.W."/>
            <person name="Rinke C."/>
            <person name="Skarshewski A."/>
            <person name="Chaumeil P.A."/>
            <person name="Hugenholtz P."/>
        </authorList>
    </citation>
    <scope>NUCLEOTIDE SEQUENCE [LARGE SCALE GENOMIC DNA]</scope>
    <source>
        <strain evidence="5">UBA9049</strain>
    </source>
</reference>
<evidence type="ECO:0000313" key="5">
    <source>
        <dbReference type="EMBL" id="HAC28160.1"/>
    </source>
</evidence>